<evidence type="ECO:0000313" key="2">
    <source>
        <dbReference type="EMBL" id="ORX70481.1"/>
    </source>
</evidence>
<protein>
    <submittedName>
        <fullName evidence="2">Uncharacterized protein</fullName>
    </submittedName>
</protein>
<dbReference type="AlphaFoldDB" id="A0A1Y1WAC6"/>
<keyword evidence="3" id="KW-1185">Reference proteome</keyword>
<sequence length="200" mass="22309">MTDSLVDDYEYRVPESEIYRDLVLLQGMSAQTSRLRRRRRSLMLMQRMFEATKPYQPDHSQPTSPTYMTSPTSMTFQRIPTPDETAQRPSTMGSMTMAMRRNKSRASVPIPLKLLLPGSAGVGRPMSCKVRAMATPPASPTPSRASINPRFSDAHVEYVGKDCVIHNGAQAIDIAAEFATQRAAPRLVQFPPLSLHMSQP</sequence>
<dbReference type="RefSeq" id="XP_040744060.1">
    <property type="nucleotide sequence ID" value="XM_040887182.1"/>
</dbReference>
<accession>A0A1Y1WAC6</accession>
<comment type="caution">
    <text evidence="2">The sequence shown here is derived from an EMBL/GenBank/DDBJ whole genome shotgun (WGS) entry which is preliminary data.</text>
</comment>
<reference evidence="2 3" key="1">
    <citation type="submission" date="2016-07" db="EMBL/GenBank/DDBJ databases">
        <title>Pervasive Adenine N6-methylation of Active Genes in Fungi.</title>
        <authorList>
            <consortium name="DOE Joint Genome Institute"/>
            <person name="Mondo S.J."/>
            <person name="Dannebaum R.O."/>
            <person name="Kuo R.C."/>
            <person name="Labutti K."/>
            <person name="Haridas S."/>
            <person name="Kuo A."/>
            <person name="Salamov A."/>
            <person name="Ahrendt S.R."/>
            <person name="Lipzen A."/>
            <person name="Sullivan W."/>
            <person name="Andreopoulos W.B."/>
            <person name="Clum A."/>
            <person name="Lindquist E."/>
            <person name="Daum C."/>
            <person name="Ramamoorthy G.K."/>
            <person name="Gryganskyi A."/>
            <person name="Culley D."/>
            <person name="Magnuson J.K."/>
            <person name="James T.Y."/>
            <person name="O'Malley M.A."/>
            <person name="Stajich J.E."/>
            <person name="Spatafora J.W."/>
            <person name="Visel A."/>
            <person name="Grigoriev I.V."/>
        </authorList>
    </citation>
    <scope>NUCLEOTIDE SEQUENCE [LARGE SCALE GENOMIC DNA]</scope>
    <source>
        <strain evidence="2 3">ATCC 12442</strain>
    </source>
</reference>
<evidence type="ECO:0000256" key="1">
    <source>
        <dbReference type="SAM" id="MobiDB-lite"/>
    </source>
</evidence>
<organism evidence="2 3">
    <name type="scientific">Linderina pennispora</name>
    <dbReference type="NCBI Taxonomy" id="61395"/>
    <lineage>
        <taxon>Eukaryota</taxon>
        <taxon>Fungi</taxon>
        <taxon>Fungi incertae sedis</taxon>
        <taxon>Zoopagomycota</taxon>
        <taxon>Kickxellomycotina</taxon>
        <taxon>Kickxellomycetes</taxon>
        <taxon>Kickxellales</taxon>
        <taxon>Kickxellaceae</taxon>
        <taxon>Linderina</taxon>
    </lineage>
</organism>
<evidence type="ECO:0000313" key="3">
    <source>
        <dbReference type="Proteomes" id="UP000193922"/>
    </source>
</evidence>
<dbReference type="Proteomes" id="UP000193922">
    <property type="component" value="Unassembled WGS sequence"/>
</dbReference>
<feature type="compositionally biased region" description="Low complexity" evidence="1">
    <location>
        <begin position="62"/>
        <end position="75"/>
    </location>
</feature>
<dbReference type="GeneID" id="63803830"/>
<dbReference type="OrthoDB" id="5584312at2759"/>
<feature type="region of interest" description="Disordered" evidence="1">
    <location>
        <begin position="54"/>
        <end position="91"/>
    </location>
</feature>
<name>A0A1Y1WAC6_9FUNG</name>
<dbReference type="EMBL" id="MCFD01000005">
    <property type="protein sequence ID" value="ORX70481.1"/>
    <property type="molecule type" value="Genomic_DNA"/>
</dbReference>
<proteinExistence type="predicted"/>
<gene>
    <name evidence="2" type="ORF">DL89DRAFT_266690</name>
</gene>